<evidence type="ECO:0000313" key="3">
    <source>
        <dbReference type="Proteomes" id="UP000703661"/>
    </source>
</evidence>
<feature type="compositionally biased region" description="Polar residues" evidence="1">
    <location>
        <begin position="125"/>
        <end position="137"/>
    </location>
</feature>
<feature type="compositionally biased region" description="Polar residues" evidence="1">
    <location>
        <begin position="175"/>
        <end position="191"/>
    </location>
</feature>
<accession>A0A9P6SZ55</accession>
<gene>
    <name evidence="2" type="ORF">BGZ80_011240</name>
</gene>
<comment type="caution">
    <text evidence="2">The sequence shown here is derived from an EMBL/GenBank/DDBJ whole genome shotgun (WGS) entry which is preliminary data.</text>
</comment>
<reference evidence="2" key="1">
    <citation type="journal article" date="2020" name="Fungal Divers.">
        <title>Resolving the Mortierellaceae phylogeny through synthesis of multi-gene phylogenetics and phylogenomics.</title>
        <authorList>
            <person name="Vandepol N."/>
            <person name="Liber J."/>
            <person name="Desiro A."/>
            <person name="Na H."/>
            <person name="Kennedy M."/>
            <person name="Barry K."/>
            <person name="Grigoriev I.V."/>
            <person name="Miller A.N."/>
            <person name="O'Donnell K."/>
            <person name="Stajich J.E."/>
            <person name="Bonito G."/>
        </authorList>
    </citation>
    <scope>NUCLEOTIDE SEQUENCE</scope>
    <source>
        <strain evidence="2">NRRL 2769</strain>
    </source>
</reference>
<dbReference type="AlphaFoldDB" id="A0A9P6SZ55"/>
<proteinExistence type="predicted"/>
<feature type="compositionally biased region" description="Low complexity" evidence="1">
    <location>
        <begin position="28"/>
        <end position="44"/>
    </location>
</feature>
<feature type="compositionally biased region" description="Basic residues" evidence="1">
    <location>
        <begin position="1"/>
        <end position="12"/>
    </location>
</feature>
<feature type="region of interest" description="Disordered" evidence="1">
    <location>
        <begin position="96"/>
        <end position="292"/>
    </location>
</feature>
<dbReference type="Proteomes" id="UP000703661">
    <property type="component" value="Unassembled WGS sequence"/>
</dbReference>
<dbReference type="OrthoDB" id="2445968at2759"/>
<dbReference type="EMBL" id="JAAAID010000880">
    <property type="protein sequence ID" value="KAG0013187.1"/>
    <property type="molecule type" value="Genomic_DNA"/>
</dbReference>
<feature type="compositionally biased region" description="Low complexity" evidence="1">
    <location>
        <begin position="204"/>
        <end position="275"/>
    </location>
</feature>
<feature type="compositionally biased region" description="Low complexity" evidence="1">
    <location>
        <begin position="146"/>
        <end position="164"/>
    </location>
</feature>
<keyword evidence="3" id="KW-1185">Reference proteome</keyword>
<name>A0A9P6SZ55_9FUNG</name>
<sequence>MAKKKTSTRKTARQSALSAHGPYHRSGSSLSNNNSKAPSNASSPSPQPLDLAHGGRRKGVPKRSPSQNDQSKGIVFSFRIQNDSALSMSINIRKYDQQFGPPKDTESSNSLELKLPVAPAEAEETSATGENSPSMALSLTDGKLTSSSRSSSSGPASPLSSSPSELRVAGERWSSDPTAFKSSNVYDQSRNLLILHTRKPPPSGQTSSATSSTSELSQSFHPYRSQRSSDSRSSSSSSLSSIPSTPSLIHSGSCSISSSPTSSPSSPTSLHSPTGDSGSAKDDSCSMDSLPLPLDAVSAHSTRFLSVRGMGGATKGRRMQVLVV</sequence>
<evidence type="ECO:0000256" key="1">
    <source>
        <dbReference type="SAM" id="MobiDB-lite"/>
    </source>
</evidence>
<evidence type="ECO:0000313" key="2">
    <source>
        <dbReference type="EMBL" id="KAG0013187.1"/>
    </source>
</evidence>
<organism evidence="2 3">
    <name type="scientific">Entomortierella chlamydospora</name>
    <dbReference type="NCBI Taxonomy" id="101097"/>
    <lineage>
        <taxon>Eukaryota</taxon>
        <taxon>Fungi</taxon>
        <taxon>Fungi incertae sedis</taxon>
        <taxon>Mucoromycota</taxon>
        <taxon>Mortierellomycotina</taxon>
        <taxon>Mortierellomycetes</taxon>
        <taxon>Mortierellales</taxon>
        <taxon>Mortierellaceae</taxon>
        <taxon>Entomortierella</taxon>
    </lineage>
</organism>
<feature type="region of interest" description="Disordered" evidence="1">
    <location>
        <begin position="1"/>
        <end position="76"/>
    </location>
</feature>
<protein>
    <submittedName>
        <fullName evidence="2">Uncharacterized protein</fullName>
    </submittedName>
</protein>